<comment type="caution">
    <text evidence="6">The sequence shown here is derived from an EMBL/GenBank/DDBJ whole genome shotgun (WGS) entry which is preliminary data.</text>
</comment>
<keyword evidence="2 5" id="KW-0812">Transmembrane</keyword>
<feature type="transmembrane region" description="Helical" evidence="5">
    <location>
        <begin position="60"/>
        <end position="81"/>
    </location>
</feature>
<proteinExistence type="predicted"/>
<comment type="subcellular location">
    <subcellularLocation>
        <location evidence="1">Membrane</location>
        <topology evidence="1">Multi-pass membrane protein</topology>
    </subcellularLocation>
</comment>
<dbReference type="Gene3D" id="1.10.3720.10">
    <property type="entry name" value="MetI-like"/>
    <property type="match status" value="1"/>
</dbReference>
<reference evidence="6 7" key="1">
    <citation type="journal article" date="2014" name="Int. J. Syst. Evol. Microbiol.">
        <title>Listeria floridensis sp. nov., Listeria aquatica sp. nov., Listeria cornellensis sp. nov., Listeria riparia sp. nov. and Listeria grandensis sp. nov., from agricultural and natural environments.</title>
        <authorList>
            <person name="den Bakker H.C."/>
            <person name="Warchocki S."/>
            <person name="Wright E.M."/>
            <person name="Allred A.F."/>
            <person name="Ahlstrom C."/>
            <person name="Manuel C.S."/>
            <person name="Stasiewicz M.J."/>
            <person name="Burrell A."/>
            <person name="Roof S."/>
            <person name="Strawn L."/>
            <person name="Fortes E.D."/>
            <person name="Nightingale K.K."/>
            <person name="Kephart D."/>
            <person name="Wiedmann M."/>
        </authorList>
    </citation>
    <scope>NUCLEOTIDE SEQUENCE [LARGE SCALE GENOMIC DNA]</scope>
    <source>
        <strain evidence="7">FSL F6-969</strain>
    </source>
</reference>
<keyword evidence="4 5" id="KW-0472">Membrane</keyword>
<keyword evidence="7" id="KW-1185">Reference proteome</keyword>
<dbReference type="EMBL" id="AODE01000012">
    <property type="protein sequence ID" value="EUJ31320.1"/>
    <property type="molecule type" value="Genomic_DNA"/>
</dbReference>
<dbReference type="AlphaFoldDB" id="W7C2A0"/>
<dbReference type="STRING" id="1265820.PCORN_05873"/>
<dbReference type="GO" id="GO:0016020">
    <property type="term" value="C:membrane"/>
    <property type="evidence" value="ECO:0007669"/>
    <property type="project" value="UniProtKB-SubCell"/>
</dbReference>
<name>W7C2A0_9LIST</name>
<evidence type="ECO:0000256" key="2">
    <source>
        <dbReference type="ARBA" id="ARBA00022692"/>
    </source>
</evidence>
<sequence>MTRRARTFYLIPYAFWILLFVIAPIVLIAYYSFFDIDGNFTFSNYVNFFYAGLFEDDGELFLVCIFDYVIYVIDFVSYGACFDKIET</sequence>
<dbReference type="PATRIC" id="fig|1265820.5.peg.1152"/>
<evidence type="ECO:0000313" key="6">
    <source>
        <dbReference type="EMBL" id="EUJ31320.1"/>
    </source>
</evidence>
<evidence type="ECO:0000256" key="5">
    <source>
        <dbReference type="SAM" id="Phobius"/>
    </source>
</evidence>
<evidence type="ECO:0000256" key="1">
    <source>
        <dbReference type="ARBA" id="ARBA00004141"/>
    </source>
</evidence>
<accession>W7C2A0</accession>
<dbReference type="InterPro" id="IPR035906">
    <property type="entry name" value="MetI-like_sf"/>
</dbReference>
<evidence type="ECO:0000256" key="3">
    <source>
        <dbReference type="ARBA" id="ARBA00022989"/>
    </source>
</evidence>
<evidence type="ECO:0000313" key="7">
    <source>
        <dbReference type="Proteomes" id="UP000019254"/>
    </source>
</evidence>
<dbReference type="Proteomes" id="UP000019254">
    <property type="component" value="Unassembled WGS sequence"/>
</dbReference>
<organism evidence="6 7">
    <name type="scientific">Listeria cornellensis FSL F6-0969</name>
    <dbReference type="NCBI Taxonomy" id="1265820"/>
    <lineage>
        <taxon>Bacteria</taxon>
        <taxon>Bacillati</taxon>
        <taxon>Bacillota</taxon>
        <taxon>Bacilli</taxon>
        <taxon>Bacillales</taxon>
        <taxon>Listeriaceae</taxon>
        <taxon>Listeria</taxon>
    </lineage>
</organism>
<evidence type="ECO:0000256" key="4">
    <source>
        <dbReference type="ARBA" id="ARBA00023136"/>
    </source>
</evidence>
<dbReference type="SUPFAM" id="SSF161098">
    <property type="entry name" value="MetI-like"/>
    <property type="match status" value="1"/>
</dbReference>
<feature type="transmembrane region" description="Helical" evidence="5">
    <location>
        <begin position="7"/>
        <end position="33"/>
    </location>
</feature>
<protein>
    <submittedName>
        <fullName evidence="6">Putative spermidine/putrescine ABC transporter permease</fullName>
    </submittedName>
</protein>
<keyword evidence="3 5" id="KW-1133">Transmembrane helix</keyword>
<gene>
    <name evidence="6" type="ORF">PCORN_05873</name>
</gene>